<dbReference type="InterPro" id="IPR019692">
    <property type="entry name" value="CFP-6_PH"/>
</dbReference>
<proteinExistence type="predicted"/>
<dbReference type="AlphaFoldDB" id="A0A1I6QY96"/>
<dbReference type="STRING" id="1176198.SAMN05444716_102459"/>
<keyword evidence="5" id="KW-1185">Reference proteome</keyword>
<sequence>MTSTDKNEDDVKATGDPPAPQPGAQAPTPPAPPATPELPVVFRPVLTRIILMVTGAVVLAVLLVIAVIVPVSASTWGLGDRFTVAGTGLAAWGVLAVLCRPKVLAAADGVTVVNLTAKRRLAWAEIIRVSLRPGDPWVTLDLADGTTMAAMGIQPGLARERALADARALRALVEAHGSGTGAPGN</sequence>
<feature type="region of interest" description="Disordered" evidence="1">
    <location>
        <begin position="1"/>
        <end position="34"/>
    </location>
</feature>
<dbReference type="EMBL" id="FPAB01000002">
    <property type="protein sequence ID" value="SFS57375.1"/>
    <property type="molecule type" value="Genomic_DNA"/>
</dbReference>
<evidence type="ECO:0000256" key="1">
    <source>
        <dbReference type="SAM" id="MobiDB-lite"/>
    </source>
</evidence>
<evidence type="ECO:0000256" key="2">
    <source>
        <dbReference type="SAM" id="Phobius"/>
    </source>
</evidence>
<dbReference type="RefSeq" id="WP_254791448.1">
    <property type="nucleotide sequence ID" value="NZ_FPAB01000002.1"/>
</dbReference>
<keyword evidence="2" id="KW-1133">Transmembrane helix</keyword>
<feature type="transmembrane region" description="Helical" evidence="2">
    <location>
        <begin position="49"/>
        <end position="69"/>
    </location>
</feature>
<organism evidence="4 5">
    <name type="scientific">Streptomyces harbinensis</name>
    <dbReference type="NCBI Taxonomy" id="1176198"/>
    <lineage>
        <taxon>Bacteria</taxon>
        <taxon>Bacillati</taxon>
        <taxon>Actinomycetota</taxon>
        <taxon>Actinomycetes</taxon>
        <taxon>Kitasatosporales</taxon>
        <taxon>Streptomycetaceae</taxon>
        <taxon>Streptomyces</taxon>
    </lineage>
</organism>
<keyword evidence="2" id="KW-0812">Transmembrane</keyword>
<name>A0A1I6QY96_9ACTN</name>
<protein>
    <submittedName>
        <fullName evidence="4">PH domain-containing protein</fullName>
    </submittedName>
</protein>
<keyword evidence="2" id="KW-0472">Membrane</keyword>
<feature type="transmembrane region" description="Helical" evidence="2">
    <location>
        <begin position="81"/>
        <end position="99"/>
    </location>
</feature>
<evidence type="ECO:0000313" key="5">
    <source>
        <dbReference type="Proteomes" id="UP000198873"/>
    </source>
</evidence>
<accession>A0A1I6QY96</accession>
<evidence type="ECO:0000259" key="3">
    <source>
        <dbReference type="Pfam" id="PF10756"/>
    </source>
</evidence>
<dbReference type="Pfam" id="PF10756">
    <property type="entry name" value="bPH_6"/>
    <property type="match status" value="1"/>
</dbReference>
<reference evidence="5" key="1">
    <citation type="submission" date="2016-10" db="EMBL/GenBank/DDBJ databases">
        <authorList>
            <person name="Varghese N."/>
            <person name="Submissions S."/>
        </authorList>
    </citation>
    <scope>NUCLEOTIDE SEQUENCE [LARGE SCALE GENOMIC DNA]</scope>
    <source>
        <strain evidence="5">CGMCC 4.7047</strain>
    </source>
</reference>
<evidence type="ECO:0000313" key="4">
    <source>
        <dbReference type="EMBL" id="SFS57375.1"/>
    </source>
</evidence>
<feature type="compositionally biased region" description="Basic and acidic residues" evidence="1">
    <location>
        <begin position="1"/>
        <end position="13"/>
    </location>
</feature>
<feature type="compositionally biased region" description="Pro residues" evidence="1">
    <location>
        <begin position="17"/>
        <end position="34"/>
    </location>
</feature>
<dbReference type="Proteomes" id="UP000198873">
    <property type="component" value="Unassembled WGS sequence"/>
</dbReference>
<gene>
    <name evidence="4" type="ORF">SAMN05444716_102459</name>
</gene>
<feature type="domain" description="Low molecular weight protein antigen 6 PH" evidence="3">
    <location>
        <begin position="100"/>
        <end position="170"/>
    </location>
</feature>